<dbReference type="InterPro" id="IPR036638">
    <property type="entry name" value="HLH_DNA-bd_sf"/>
</dbReference>
<evidence type="ECO:0000313" key="6">
    <source>
        <dbReference type="EnsemblMetazoa" id="PPAI001966-PA"/>
    </source>
</evidence>
<evidence type="ECO:0000256" key="1">
    <source>
        <dbReference type="ARBA" id="ARBA00004123"/>
    </source>
</evidence>
<dbReference type="EMBL" id="AJVK01003094">
    <property type="status" value="NOT_ANNOTATED_CDS"/>
    <property type="molecule type" value="Genomic_DNA"/>
</dbReference>
<feature type="compositionally biased region" description="Low complexity" evidence="5">
    <location>
        <begin position="78"/>
        <end position="95"/>
    </location>
</feature>
<protein>
    <submittedName>
        <fullName evidence="6">Uncharacterized protein</fullName>
    </submittedName>
</protein>
<accession>A0A1B0D3P3</accession>
<comment type="subcellular location">
    <subcellularLocation>
        <location evidence="1">Nucleus</location>
    </subcellularLocation>
</comment>
<dbReference type="Gene3D" id="4.10.280.10">
    <property type="entry name" value="Helix-loop-helix DNA-binding domain"/>
    <property type="match status" value="1"/>
</dbReference>
<evidence type="ECO:0000313" key="7">
    <source>
        <dbReference type="Proteomes" id="UP000092462"/>
    </source>
</evidence>
<dbReference type="GO" id="GO:0005634">
    <property type="term" value="C:nucleus"/>
    <property type="evidence" value="ECO:0007669"/>
    <property type="project" value="UniProtKB-SubCell"/>
</dbReference>
<name>A0A1B0D3P3_PHLPP</name>
<dbReference type="SMART" id="SM00353">
    <property type="entry name" value="HLH"/>
    <property type="match status" value="1"/>
</dbReference>
<keyword evidence="3" id="KW-0804">Transcription</keyword>
<dbReference type="PROSITE" id="PS50888">
    <property type="entry name" value="BHLH"/>
    <property type="match status" value="1"/>
</dbReference>
<feature type="region of interest" description="Disordered" evidence="5">
    <location>
        <begin position="75"/>
        <end position="104"/>
    </location>
</feature>
<sequence>MDHRKIRKPLMEKKRRARINESLEILKEIIIRNASLFPTHGNRPTKLEKADILELTVQYVRILHGKLAASENVNDCVTSTTSESAENASKSSGAKRTYSEEKENLPQVIHCPRLSSEKAPKSAFRRIDCNIPALSKHWRPWR</sequence>
<dbReference type="Proteomes" id="UP000092462">
    <property type="component" value="Unassembled WGS sequence"/>
</dbReference>
<evidence type="ECO:0000256" key="5">
    <source>
        <dbReference type="SAM" id="MobiDB-lite"/>
    </source>
</evidence>
<keyword evidence="7" id="KW-1185">Reference proteome</keyword>
<keyword evidence="4" id="KW-0539">Nucleus</keyword>
<dbReference type="InterPro" id="IPR011598">
    <property type="entry name" value="bHLH_dom"/>
</dbReference>
<dbReference type="VEuPathDB" id="VectorBase:PPAPM1_004516"/>
<dbReference type="EnsemblMetazoa" id="PPAI001966-RA">
    <property type="protein sequence ID" value="PPAI001966-PA"/>
    <property type="gene ID" value="PPAI001966"/>
</dbReference>
<dbReference type="InterPro" id="IPR050370">
    <property type="entry name" value="HES_HEY"/>
</dbReference>
<dbReference type="CDD" id="cd11410">
    <property type="entry name" value="bHLH_O_HES"/>
    <property type="match status" value="1"/>
</dbReference>
<dbReference type="AlphaFoldDB" id="A0A1B0D3P3"/>
<dbReference type="PANTHER" id="PTHR10985">
    <property type="entry name" value="BASIC HELIX-LOOP-HELIX TRANSCRIPTION FACTOR, HES-RELATED"/>
    <property type="match status" value="1"/>
</dbReference>
<dbReference type="GO" id="GO:0046983">
    <property type="term" value="F:protein dimerization activity"/>
    <property type="evidence" value="ECO:0007669"/>
    <property type="project" value="InterPro"/>
</dbReference>
<dbReference type="Pfam" id="PF00010">
    <property type="entry name" value="HLH"/>
    <property type="match status" value="1"/>
</dbReference>
<evidence type="ECO:0000256" key="3">
    <source>
        <dbReference type="ARBA" id="ARBA00023163"/>
    </source>
</evidence>
<keyword evidence="2" id="KW-0805">Transcription regulation</keyword>
<dbReference type="SUPFAM" id="SSF47459">
    <property type="entry name" value="HLH, helix-loop-helix DNA-binding domain"/>
    <property type="match status" value="1"/>
</dbReference>
<reference evidence="6" key="1">
    <citation type="submission" date="2022-08" db="UniProtKB">
        <authorList>
            <consortium name="EnsemblMetazoa"/>
        </authorList>
    </citation>
    <scope>IDENTIFICATION</scope>
    <source>
        <strain evidence="6">Israel</strain>
    </source>
</reference>
<evidence type="ECO:0000256" key="2">
    <source>
        <dbReference type="ARBA" id="ARBA00023015"/>
    </source>
</evidence>
<evidence type="ECO:0000256" key="4">
    <source>
        <dbReference type="ARBA" id="ARBA00023242"/>
    </source>
</evidence>
<organism evidence="6 7">
    <name type="scientific">Phlebotomus papatasi</name>
    <name type="common">Sandfly</name>
    <dbReference type="NCBI Taxonomy" id="29031"/>
    <lineage>
        <taxon>Eukaryota</taxon>
        <taxon>Metazoa</taxon>
        <taxon>Ecdysozoa</taxon>
        <taxon>Arthropoda</taxon>
        <taxon>Hexapoda</taxon>
        <taxon>Insecta</taxon>
        <taxon>Pterygota</taxon>
        <taxon>Neoptera</taxon>
        <taxon>Endopterygota</taxon>
        <taxon>Diptera</taxon>
        <taxon>Nematocera</taxon>
        <taxon>Psychodoidea</taxon>
        <taxon>Psychodidae</taxon>
        <taxon>Phlebotomus</taxon>
        <taxon>Phlebotomus</taxon>
    </lineage>
</organism>
<proteinExistence type="predicted"/>
<dbReference type="VEuPathDB" id="VectorBase:PPAI001966"/>